<organism evidence="1 2">
    <name type="scientific">Halarcobacter mediterraneus</name>
    <dbReference type="NCBI Taxonomy" id="2023153"/>
    <lineage>
        <taxon>Bacteria</taxon>
        <taxon>Pseudomonadati</taxon>
        <taxon>Campylobacterota</taxon>
        <taxon>Epsilonproteobacteria</taxon>
        <taxon>Campylobacterales</taxon>
        <taxon>Arcobacteraceae</taxon>
        <taxon>Halarcobacter</taxon>
    </lineage>
</organism>
<dbReference type="EMBL" id="NXIE01000001">
    <property type="protein sequence ID" value="RXK14049.1"/>
    <property type="molecule type" value="Genomic_DNA"/>
</dbReference>
<evidence type="ECO:0000313" key="2">
    <source>
        <dbReference type="Proteomes" id="UP000289718"/>
    </source>
</evidence>
<reference evidence="1 2" key="1">
    <citation type="submission" date="2017-09" db="EMBL/GenBank/DDBJ databases">
        <title>Genomics of the genus Arcobacter.</title>
        <authorList>
            <person name="Perez-Cataluna A."/>
            <person name="Figueras M.J."/>
            <person name="Salas-Masso N."/>
        </authorList>
    </citation>
    <scope>NUCLEOTIDE SEQUENCE [LARGE SCALE GENOMIC DNA]</scope>
    <source>
        <strain evidence="1 2">F156-34</strain>
    </source>
</reference>
<dbReference type="RefSeq" id="WP_129060159.1">
    <property type="nucleotide sequence ID" value="NZ_NXIE01000001.1"/>
</dbReference>
<dbReference type="AlphaFoldDB" id="A0A4Q1B664"/>
<keyword evidence="2" id="KW-1185">Reference proteome</keyword>
<gene>
    <name evidence="1" type="ORF">CP965_00950</name>
</gene>
<proteinExistence type="predicted"/>
<name>A0A4Q1B664_9BACT</name>
<evidence type="ECO:0000313" key="1">
    <source>
        <dbReference type="EMBL" id="RXK14049.1"/>
    </source>
</evidence>
<sequence length="325" mass="39355">MIQISYPEDTILEKFYNDYKSEILRRITVIKKQKKISWKNKNYSLTKKIIKIIEQFENEEYLKRVMLSPPNELVKIIQIYKKMYEEPRFKNIGLQFFYNKFYDEKRTIDIFLRSIFEKYGYDKIDKLQFIKIIDLKTCPYCNRNYTFSLNEEGSVKPEIDHFYPKSLYPFLACSYFNLIPSCPTCNGFGAKESKDTYYQYPITNPYEVKKDEFKFSISPNNINFFNVESKKYDFDSFEIELYGNKASLEVFKLEELYKEHKDVVVELLIKKAYYPKSYIEELKNFGFSEDEIYRYLLSNYKRDEDLHKRPLSKLVRDISEELKLI</sequence>
<comment type="caution">
    <text evidence="1">The sequence shown here is derived from an EMBL/GenBank/DDBJ whole genome shotgun (WGS) entry which is preliminary data.</text>
</comment>
<evidence type="ECO:0008006" key="3">
    <source>
        <dbReference type="Google" id="ProtNLM"/>
    </source>
</evidence>
<dbReference type="Proteomes" id="UP000289718">
    <property type="component" value="Unassembled WGS sequence"/>
</dbReference>
<dbReference type="Gene3D" id="1.10.30.50">
    <property type="match status" value="1"/>
</dbReference>
<accession>A0A4Q1B664</accession>
<protein>
    <recommendedName>
        <fullName evidence="3">HNH nuclease domain-containing protein</fullName>
    </recommendedName>
</protein>
<dbReference type="OrthoDB" id="9816185at2"/>